<feature type="compositionally biased region" description="Basic and acidic residues" evidence="1">
    <location>
        <begin position="40"/>
        <end position="50"/>
    </location>
</feature>
<gene>
    <name evidence="2" type="ORF">ACJRO7_026554</name>
</gene>
<dbReference type="AlphaFoldDB" id="A0ABD3JR39"/>
<dbReference type="EMBL" id="JBJKBG010000007">
    <property type="protein sequence ID" value="KAL3729453.1"/>
    <property type="molecule type" value="Genomic_DNA"/>
</dbReference>
<feature type="region of interest" description="Disordered" evidence="1">
    <location>
        <begin position="21"/>
        <end position="65"/>
    </location>
</feature>
<accession>A0ABD3JR39</accession>
<reference evidence="2 3" key="1">
    <citation type="submission" date="2024-11" db="EMBL/GenBank/DDBJ databases">
        <title>Chromosome-level genome assembly of Eucalyptus globulus Labill. provides insights into its genome evolution.</title>
        <authorList>
            <person name="Li X."/>
        </authorList>
    </citation>
    <scope>NUCLEOTIDE SEQUENCE [LARGE SCALE GENOMIC DNA]</scope>
    <source>
        <strain evidence="2">CL2024</strain>
        <tissue evidence="2">Fresh tender leaves</tissue>
    </source>
</reference>
<sequence length="149" mass="16615">MPLLSKNNRARIIDRSNPYLFGNADQLETPHSSRIYHTNRPPEQRRRDVVPDSETPPLRRDTGDETYIAIAVAERNIGSPAGNGSDQLKSPPSFQICSEKPPTELQSTDAIPSYGKRPLNSATIEETFTASAVEYHKLRSTRSGLPTRQ</sequence>
<organism evidence="2 3">
    <name type="scientific">Eucalyptus globulus</name>
    <name type="common">Tasmanian blue gum</name>
    <dbReference type="NCBI Taxonomy" id="34317"/>
    <lineage>
        <taxon>Eukaryota</taxon>
        <taxon>Viridiplantae</taxon>
        <taxon>Streptophyta</taxon>
        <taxon>Embryophyta</taxon>
        <taxon>Tracheophyta</taxon>
        <taxon>Spermatophyta</taxon>
        <taxon>Magnoliopsida</taxon>
        <taxon>eudicotyledons</taxon>
        <taxon>Gunneridae</taxon>
        <taxon>Pentapetalae</taxon>
        <taxon>rosids</taxon>
        <taxon>malvids</taxon>
        <taxon>Myrtales</taxon>
        <taxon>Myrtaceae</taxon>
        <taxon>Myrtoideae</taxon>
        <taxon>Eucalypteae</taxon>
        <taxon>Eucalyptus</taxon>
    </lineage>
</organism>
<proteinExistence type="predicted"/>
<evidence type="ECO:0000256" key="1">
    <source>
        <dbReference type="SAM" id="MobiDB-lite"/>
    </source>
</evidence>
<dbReference type="Proteomes" id="UP001634007">
    <property type="component" value="Unassembled WGS sequence"/>
</dbReference>
<comment type="caution">
    <text evidence="2">The sequence shown here is derived from an EMBL/GenBank/DDBJ whole genome shotgun (WGS) entry which is preliminary data.</text>
</comment>
<feature type="region of interest" description="Disordered" evidence="1">
    <location>
        <begin position="77"/>
        <end position="117"/>
    </location>
</feature>
<protein>
    <submittedName>
        <fullName evidence="2">Uncharacterized protein</fullName>
    </submittedName>
</protein>
<keyword evidence="3" id="KW-1185">Reference proteome</keyword>
<evidence type="ECO:0000313" key="2">
    <source>
        <dbReference type="EMBL" id="KAL3729453.1"/>
    </source>
</evidence>
<name>A0ABD3JR39_EUCGL</name>
<feature type="compositionally biased region" description="Polar residues" evidence="1">
    <location>
        <begin position="82"/>
        <end position="96"/>
    </location>
</feature>
<evidence type="ECO:0000313" key="3">
    <source>
        <dbReference type="Proteomes" id="UP001634007"/>
    </source>
</evidence>